<evidence type="ECO:0000259" key="2">
    <source>
        <dbReference type="PROSITE" id="PS50110"/>
    </source>
</evidence>
<dbReference type="HOGENOM" id="CLU_000445_69_15_10"/>
<reference evidence="3" key="1">
    <citation type="submission" date="2011-03" db="EMBL/GenBank/DDBJ databases">
        <title>Complete sequence of Sphingobacterium sp. 21.</title>
        <authorList>
            <consortium name="US DOE Joint Genome Institute"/>
            <person name="Lucas S."/>
            <person name="Copeland A."/>
            <person name="Lapidus A."/>
            <person name="Cheng J.-F."/>
            <person name="Goodwin L."/>
            <person name="Pitluck S."/>
            <person name="Davenport K."/>
            <person name="Detter J.C."/>
            <person name="Han C."/>
            <person name="Tapia R."/>
            <person name="Land M."/>
            <person name="Hauser L."/>
            <person name="Kyrpides N."/>
            <person name="Ivanova N."/>
            <person name="Ovchinnikova G."/>
            <person name="Pagani I."/>
            <person name="Siebers A.K."/>
            <person name="Allgaier M."/>
            <person name="Thelen M.P."/>
            <person name="Hugenholtz P."/>
            <person name="Woyke T."/>
        </authorList>
    </citation>
    <scope>NUCLEOTIDE SEQUENCE</scope>
    <source>
        <strain evidence="3">21</strain>
    </source>
</reference>
<dbReference type="AlphaFoldDB" id="F4CBM9"/>
<dbReference type="KEGG" id="shg:Sph21_2062"/>
<feature type="domain" description="Response regulatory" evidence="2">
    <location>
        <begin position="5"/>
        <end position="121"/>
    </location>
</feature>
<keyword evidence="1" id="KW-0597">Phosphoprotein</keyword>
<dbReference type="CDD" id="cd17535">
    <property type="entry name" value="REC_NarL-like"/>
    <property type="match status" value="1"/>
</dbReference>
<dbReference type="EMBL" id="CP002584">
    <property type="protein sequence ID" value="ADZ78621.1"/>
    <property type="molecule type" value="Genomic_DNA"/>
</dbReference>
<protein>
    <submittedName>
        <fullName evidence="3">Response regulator receiver protein</fullName>
    </submittedName>
</protein>
<dbReference type="SUPFAM" id="SSF52172">
    <property type="entry name" value="CheY-like"/>
    <property type="match status" value="1"/>
</dbReference>
<evidence type="ECO:0000256" key="1">
    <source>
        <dbReference type="PROSITE-ProRule" id="PRU00169"/>
    </source>
</evidence>
<dbReference type="PROSITE" id="PS50110">
    <property type="entry name" value="RESPONSE_REGULATORY"/>
    <property type="match status" value="1"/>
</dbReference>
<accession>F4CBM9</accession>
<feature type="modified residue" description="4-aspartylphosphate" evidence="1">
    <location>
        <position position="56"/>
    </location>
</feature>
<dbReference type="PANTHER" id="PTHR45566">
    <property type="entry name" value="HTH-TYPE TRANSCRIPTIONAL REGULATOR YHJB-RELATED"/>
    <property type="match status" value="1"/>
</dbReference>
<dbReference type="PATRIC" id="fig|743722.3.peg.2200"/>
<dbReference type="PANTHER" id="PTHR45566:SF2">
    <property type="entry name" value="NARL SUBFAMILY"/>
    <property type="match status" value="1"/>
</dbReference>
<dbReference type="SMART" id="SM00448">
    <property type="entry name" value="REC"/>
    <property type="match status" value="1"/>
</dbReference>
<dbReference type="STRING" id="743722.Sph21_2062"/>
<proteinExistence type="predicted"/>
<gene>
    <name evidence="3" type="ordered locus">Sph21_2062</name>
</gene>
<dbReference type="Gene3D" id="3.40.50.2300">
    <property type="match status" value="1"/>
</dbReference>
<dbReference type="Pfam" id="PF00072">
    <property type="entry name" value="Response_reg"/>
    <property type="match status" value="1"/>
</dbReference>
<dbReference type="eggNOG" id="COG2197">
    <property type="taxonomic scope" value="Bacteria"/>
</dbReference>
<organism evidence="3">
    <name type="scientific">Sphingobacterium sp. (strain 21)</name>
    <dbReference type="NCBI Taxonomy" id="743722"/>
    <lineage>
        <taxon>Bacteria</taxon>
        <taxon>Pseudomonadati</taxon>
        <taxon>Bacteroidota</taxon>
        <taxon>Sphingobacteriia</taxon>
        <taxon>Sphingobacteriales</taxon>
        <taxon>Sphingobacteriaceae</taxon>
        <taxon>Sphingobacterium</taxon>
    </lineage>
</organism>
<dbReference type="OrthoDB" id="1013073at2"/>
<dbReference type="InterPro" id="IPR001789">
    <property type="entry name" value="Sig_transdc_resp-reg_receiver"/>
</dbReference>
<sequence>MATPHILIADDHSIVRLGISLIIQKQYPKAIIRQTDNYQGVLDMVAKEDFHLIVLDIKMPNGSFQKTLSFIKKKRCETKVLVFSTLEEELYAAKYLKAGADGFLQKQVSEESVRTELEKMIRKTGYTNS</sequence>
<name>F4CBM9_SPHS2</name>
<dbReference type="InterPro" id="IPR058245">
    <property type="entry name" value="NreC/VraR/RcsB-like_REC"/>
</dbReference>
<evidence type="ECO:0000313" key="3">
    <source>
        <dbReference type="EMBL" id="ADZ78621.1"/>
    </source>
</evidence>
<dbReference type="InterPro" id="IPR051015">
    <property type="entry name" value="EvgA-like"/>
</dbReference>
<dbReference type="InterPro" id="IPR011006">
    <property type="entry name" value="CheY-like_superfamily"/>
</dbReference>
<dbReference type="GO" id="GO:0000160">
    <property type="term" value="P:phosphorelay signal transduction system"/>
    <property type="evidence" value="ECO:0007669"/>
    <property type="project" value="InterPro"/>
</dbReference>